<evidence type="ECO:0008006" key="6">
    <source>
        <dbReference type="Google" id="ProtNLM"/>
    </source>
</evidence>
<dbReference type="Proteomes" id="UP000199052">
    <property type="component" value="Unassembled WGS sequence"/>
</dbReference>
<organism evidence="3 4">
    <name type="scientific">Actinopolymorpha cephalotaxi</name>
    <dbReference type="NCBI Taxonomy" id="504797"/>
    <lineage>
        <taxon>Bacteria</taxon>
        <taxon>Bacillati</taxon>
        <taxon>Actinomycetota</taxon>
        <taxon>Actinomycetes</taxon>
        <taxon>Propionibacteriales</taxon>
        <taxon>Actinopolymorphaceae</taxon>
        <taxon>Actinopolymorpha</taxon>
    </lineage>
</organism>
<feature type="region of interest" description="Disordered" evidence="1">
    <location>
        <begin position="38"/>
        <end position="93"/>
    </location>
</feature>
<sequence>MNTTTRLGIFAGGLVIAFGAAYGAGRVVGPFAAEETSASAAHSTSPKPNADPMEGMSPDDDSATDHDEAAGGEDPAAGHDEAAGHEESSDAQEAEIPGGLMVSQHGYTLQRVSPDPVEGRNGEFAFRIVDSHGRPITAFDKVHDKRLHLIVVRRDLSLFRHVHPALGADGVWRIRLPFTAAGSYRAFADFTPTGGEATTLGIDVPVAGAYEPRALPQVRSVARVDGYEVTLSGDPRAGKSSLLTLTVERGGRPVTDLQPYLGAYGHLVALRAGDLAYLHVHPDGEPGDGKTAAGPRVAFHAEVPSAGAYRLYLDFRHGGRVHTAEFTVRAK</sequence>
<feature type="compositionally biased region" description="Basic and acidic residues" evidence="1">
    <location>
        <begin position="76"/>
        <end position="88"/>
    </location>
</feature>
<name>A0A1I2NFR0_9ACTN</name>
<dbReference type="AlphaFoldDB" id="A0A1I2NFR0"/>
<evidence type="ECO:0000313" key="5">
    <source>
        <dbReference type="Proteomes" id="UP000533017"/>
    </source>
</evidence>
<reference evidence="2 5" key="2">
    <citation type="submission" date="2020-07" db="EMBL/GenBank/DDBJ databases">
        <title>Sequencing the genomes of 1000 actinobacteria strains.</title>
        <authorList>
            <person name="Klenk H.-P."/>
        </authorList>
    </citation>
    <scope>NUCLEOTIDE SEQUENCE [LARGE SCALE GENOMIC DNA]</scope>
    <source>
        <strain evidence="2 5">DSM 45117</strain>
    </source>
</reference>
<accession>A0A1I2NFR0</accession>
<dbReference type="RefSeq" id="WP_092882260.1">
    <property type="nucleotide sequence ID" value="NZ_FOOI01000003.1"/>
</dbReference>
<protein>
    <recommendedName>
        <fullName evidence="6">Secreted protein</fullName>
    </recommendedName>
</protein>
<evidence type="ECO:0000256" key="1">
    <source>
        <dbReference type="SAM" id="MobiDB-lite"/>
    </source>
</evidence>
<dbReference type="OrthoDB" id="128043at2"/>
<evidence type="ECO:0000313" key="4">
    <source>
        <dbReference type="Proteomes" id="UP000199052"/>
    </source>
</evidence>
<dbReference type="EMBL" id="FOOI01000003">
    <property type="protein sequence ID" value="SFG00326.1"/>
    <property type="molecule type" value="Genomic_DNA"/>
</dbReference>
<proteinExistence type="predicted"/>
<evidence type="ECO:0000313" key="2">
    <source>
        <dbReference type="EMBL" id="NYH85625.1"/>
    </source>
</evidence>
<reference evidence="3 4" key="1">
    <citation type="submission" date="2016-10" db="EMBL/GenBank/DDBJ databases">
        <authorList>
            <person name="de Groot N.N."/>
        </authorList>
    </citation>
    <scope>NUCLEOTIDE SEQUENCE [LARGE SCALE GENOMIC DNA]</scope>
    <source>
        <strain evidence="3 4">CPCC 202808</strain>
    </source>
</reference>
<dbReference type="Proteomes" id="UP000533017">
    <property type="component" value="Unassembled WGS sequence"/>
</dbReference>
<gene>
    <name evidence="2" type="ORF">FHR37_004476</name>
    <name evidence="3" type="ORF">SAMN05421678_103268</name>
</gene>
<keyword evidence="5" id="KW-1185">Reference proteome</keyword>
<dbReference type="STRING" id="504797.SAMN05421678_103268"/>
<evidence type="ECO:0000313" key="3">
    <source>
        <dbReference type="EMBL" id="SFG00326.1"/>
    </source>
</evidence>
<dbReference type="EMBL" id="JACBZA010000001">
    <property type="protein sequence ID" value="NYH85625.1"/>
    <property type="molecule type" value="Genomic_DNA"/>
</dbReference>